<reference evidence="6" key="1">
    <citation type="submission" date="2007-04" db="EMBL/GenBank/DDBJ databases">
        <title>Annotation of Pediculus humanus corporis strain USDA.</title>
        <authorList>
            <person name="Kirkness E."/>
            <person name="Hannick L."/>
            <person name="Hass B."/>
            <person name="Bruggner R."/>
            <person name="Lawson D."/>
            <person name="Bidwell S."/>
            <person name="Joardar V."/>
            <person name="Caler E."/>
            <person name="Walenz B."/>
            <person name="Inman J."/>
            <person name="Schobel S."/>
            <person name="Galinsky K."/>
            <person name="Amedeo P."/>
            <person name="Strausberg R."/>
        </authorList>
    </citation>
    <scope>NUCLEOTIDE SEQUENCE</scope>
    <source>
        <strain evidence="6">USDA</strain>
    </source>
</reference>
<evidence type="ECO:0000313" key="8">
    <source>
        <dbReference type="Proteomes" id="UP000009046"/>
    </source>
</evidence>
<protein>
    <recommendedName>
        <fullName evidence="2">Malate dehydrogenase, cytoplasmic</fullName>
    </recommendedName>
</protein>
<dbReference type="CTD" id="8235377"/>
<name>E0VKC2_PEDHC</name>
<dbReference type="Pfam" id="PF00056">
    <property type="entry name" value="Ldh_1_N"/>
    <property type="match status" value="1"/>
</dbReference>
<evidence type="ECO:0000256" key="1">
    <source>
        <dbReference type="ARBA" id="ARBA00009613"/>
    </source>
</evidence>
<dbReference type="OrthoDB" id="1510206at2759"/>
<dbReference type="InParanoid" id="E0VKC2"/>
<dbReference type="GeneID" id="8235377"/>
<dbReference type="SUPFAM" id="SSF56327">
    <property type="entry name" value="LDH C-terminal domain-like"/>
    <property type="match status" value="1"/>
</dbReference>
<dbReference type="STRING" id="121224.E0VKC2"/>
<organism>
    <name type="scientific">Pediculus humanus subsp. corporis</name>
    <name type="common">Body louse</name>
    <dbReference type="NCBI Taxonomy" id="121224"/>
    <lineage>
        <taxon>Eukaryota</taxon>
        <taxon>Metazoa</taxon>
        <taxon>Ecdysozoa</taxon>
        <taxon>Arthropoda</taxon>
        <taxon>Hexapoda</taxon>
        <taxon>Insecta</taxon>
        <taxon>Pterygota</taxon>
        <taxon>Neoptera</taxon>
        <taxon>Paraneoptera</taxon>
        <taxon>Psocodea</taxon>
        <taxon>Troctomorpha</taxon>
        <taxon>Phthiraptera</taxon>
        <taxon>Anoplura</taxon>
        <taxon>Pediculidae</taxon>
        <taxon>Pediculus</taxon>
    </lineage>
</organism>
<dbReference type="AlphaFoldDB" id="E0VKC2"/>
<sequence length="1204" mass="139190">MHFVIAGRINCPKFSYAIMIAQRLKENLPDFSYLKICKNVKEWDKYLLCMRKEYNWCHMDSPLIWREIGLKKGKREYIGNINRFLDICYDYYGISKEIIGGQGFKESEMKWFRNRTEEEYYKDIKLEAKKKREYKSRQICITGASSFVAEVLIMEILQLRLQSRKDGLEIRLFDDPKKMEKLSHSASDANFCPGLSGFGNCRIAHTLKDALTNIDLVIVLDAFFRKPEESLARWLKRNRNAMCALGKALNSYAPPHCRVIIGSPSNQPICYNATVLASFATKLHVRNIVAVTQDLGRETLRLVSSKIKVPTAEMYCPPVWGFIGLNKFVDIRKTLQNNVYKVPGLRKNSTLPQGSEEFELRTIDCLMTDSDTCDILVKVSEHKSESYPQLGRWPCMAKATAIIDLLKLWGLEQKDGNDEIICLGVYSDGTFSIPHGVYWSQPVILRNGFWMPFPDYPVPRDYDFNGYYLFLASLAALYRTKIKPRRYSFPDKINKKTLKKFNFDKIIKEMEMPVIRTDAECVEYLKILAKNELGIDFSEDDENLEEEPEEIKLPEPVKREELYCECWRNELKELQKVIFYRPSSTEIEIDLSDNVSGSEWSIVNPNSSYHSITNKFVNEKKKNEKKMKEKKNVEEKPEVVDKKSETLQKKSSPQTVSTVCSCGELSTGFICECLGTKKSVEGENISTEHFYKEQNATIFEDDLKDVIYADTYAEERRVTFHPDDMTEDKVSQLPRKFYGKKDAIRDPKAVSRMKKIIFNYDGGEGGEGGESVVEKEISETSEESEKNSDDKSVDDPKFHIKIDGASYDIIGDKTGFENLEMHRGDKSKTSAKSFRDMYTDEIPPSLQVIPPDFIKSDSFTESDTPVPEETEGMELKIKSFKSVPESEEGEWLGEISISTPTPISIEDDVDAVFKKDFSLYSEEDRFNEYRGEYDFFIDGDREKGGSEEGEEEEDDKFLKRGKVPKWKREGIPLCCLCRCVLPEGLPCCPCGGTTVVEVFKKESIAVYVHSEDDMDYRIEYLEKYIPPESIVSSEIVQEIIEEPKEVKALPPESFFPFSPKIPNVFKEKKRPEELTKSYLKTLRNDPEPEMPKKCAELLKEARKQMEQGLYKVKNNYKELDDDLKKLFMEACTTEESPCKADYSKVNLFLPDGIEDWRLTVQTKYREWFYQGPNLKDDSYYDIAVEEISEDEFEIDKELEIYFEM</sequence>
<evidence type="ECO:0000256" key="3">
    <source>
        <dbReference type="ARBA" id="ARBA00023002"/>
    </source>
</evidence>
<dbReference type="Gene3D" id="3.90.110.10">
    <property type="entry name" value="Lactate dehydrogenase/glycoside hydrolase, family 4, C-terminal"/>
    <property type="match status" value="1"/>
</dbReference>
<dbReference type="eggNOG" id="KOG1496">
    <property type="taxonomic scope" value="Eukaryota"/>
</dbReference>
<dbReference type="EMBL" id="DS235241">
    <property type="protein sequence ID" value="EEB13828.1"/>
    <property type="molecule type" value="Genomic_DNA"/>
</dbReference>
<keyword evidence="3" id="KW-0560">Oxidoreductase</keyword>
<evidence type="ECO:0000313" key="7">
    <source>
        <dbReference type="EnsemblMetazoa" id="PHUM259850-PA"/>
    </source>
</evidence>
<feature type="region of interest" description="Disordered" evidence="4">
    <location>
        <begin position="621"/>
        <end position="648"/>
    </location>
</feature>
<reference evidence="6" key="2">
    <citation type="submission" date="2007-04" db="EMBL/GenBank/DDBJ databases">
        <title>The genome of the human body louse.</title>
        <authorList>
            <consortium name="The Human Body Louse Genome Consortium"/>
            <person name="Kirkness E."/>
            <person name="Walenz B."/>
            <person name="Hass B."/>
            <person name="Bruggner R."/>
            <person name="Strausberg R."/>
        </authorList>
    </citation>
    <scope>NUCLEOTIDE SEQUENCE</scope>
    <source>
        <strain evidence="6">USDA</strain>
    </source>
</reference>
<evidence type="ECO:0000256" key="4">
    <source>
        <dbReference type="SAM" id="MobiDB-lite"/>
    </source>
</evidence>
<evidence type="ECO:0000313" key="6">
    <source>
        <dbReference type="EMBL" id="EEB13828.1"/>
    </source>
</evidence>
<dbReference type="InterPro" id="IPR036291">
    <property type="entry name" value="NAD(P)-bd_dom_sf"/>
</dbReference>
<evidence type="ECO:0000259" key="5">
    <source>
        <dbReference type="Pfam" id="PF00056"/>
    </source>
</evidence>
<dbReference type="Gene3D" id="3.40.50.720">
    <property type="entry name" value="NAD(P)-binding Rossmann-like Domain"/>
    <property type="match status" value="1"/>
</dbReference>
<gene>
    <name evidence="7" type="primary">8235377</name>
    <name evidence="6" type="ORF">Phum_PHUM259850</name>
</gene>
<feature type="domain" description="Lactate/malate dehydrogenase N-terminal" evidence="5">
    <location>
        <begin position="138"/>
        <end position="278"/>
    </location>
</feature>
<proteinExistence type="inferred from homology"/>
<accession>E0VKC2</accession>
<dbReference type="EMBL" id="AAZO01003007">
    <property type="status" value="NOT_ANNOTATED_CDS"/>
    <property type="molecule type" value="Genomic_DNA"/>
</dbReference>
<dbReference type="GO" id="GO:0016615">
    <property type="term" value="F:malate dehydrogenase activity"/>
    <property type="evidence" value="ECO:0007669"/>
    <property type="project" value="InterPro"/>
</dbReference>
<dbReference type="InterPro" id="IPR001236">
    <property type="entry name" value="Lactate/malate_DH_N"/>
</dbReference>
<dbReference type="VEuPathDB" id="VectorBase:PHUM259850"/>
<dbReference type="HOGENOM" id="CLU_270444_0_0_1"/>
<dbReference type="Proteomes" id="UP000009046">
    <property type="component" value="Unassembled WGS sequence"/>
</dbReference>
<comment type="similarity">
    <text evidence="1">Belongs to the LDH/MDH superfamily. MDH type 2 family.</text>
</comment>
<dbReference type="InterPro" id="IPR010945">
    <property type="entry name" value="Malate_DH_type2"/>
</dbReference>
<feature type="compositionally biased region" description="Basic and acidic residues" evidence="4">
    <location>
        <begin position="772"/>
        <end position="797"/>
    </location>
</feature>
<reference evidence="7" key="3">
    <citation type="submission" date="2021-02" db="UniProtKB">
        <authorList>
            <consortium name="EnsemblMetazoa"/>
        </authorList>
    </citation>
    <scope>IDENTIFICATION</scope>
    <source>
        <strain evidence="7">USDA</strain>
    </source>
</reference>
<keyword evidence="8" id="KW-1185">Reference proteome</keyword>
<dbReference type="GO" id="GO:0016616">
    <property type="term" value="F:oxidoreductase activity, acting on the CH-OH group of donors, NAD or NADP as acceptor"/>
    <property type="evidence" value="ECO:0007669"/>
    <property type="project" value="InterPro"/>
</dbReference>
<dbReference type="RefSeq" id="XP_002426566.1">
    <property type="nucleotide sequence ID" value="XM_002426521.1"/>
</dbReference>
<dbReference type="InterPro" id="IPR015955">
    <property type="entry name" value="Lactate_DH/Glyco_Ohase_4_C"/>
</dbReference>
<dbReference type="GO" id="GO:0006108">
    <property type="term" value="P:malate metabolic process"/>
    <property type="evidence" value="ECO:0007669"/>
    <property type="project" value="InterPro"/>
</dbReference>
<feature type="region of interest" description="Disordered" evidence="4">
    <location>
        <begin position="765"/>
        <end position="797"/>
    </location>
</feature>
<dbReference type="PANTHER" id="PTHR23382">
    <property type="entry name" value="MALATE DEHYDROGENASE"/>
    <property type="match status" value="1"/>
</dbReference>
<evidence type="ECO:0000256" key="2">
    <source>
        <dbReference type="ARBA" id="ARBA00019899"/>
    </source>
</evidence>
<dbReference type="EnsemblMetazoa" id="PHUM259850-RA">
    <property type="protein sequence ID" value="PHUM259850-PA"/>
    <property type="gene ID" value="PHUM259850"/>
</dbReference>
<dbReference type="SUPFAM" id="SSF51735">
    <property type="entry name" value="NAD(P)-binding Rossmann-fold domains"/>
    <property type="match status" value="1"/>
</dbReference>
<dbReference type="KEGG" id="phu:Phum_PHUM259850"/>